<proteinExistence type="predicted"/>
<accession>A0ABR3NN08</accession>
<dbReference type="PANTHER" id="PTHR45913:SF19">
    <property type="entry name" value="LOW QUALITY PROTEIN: ZINC FINGER BED DOMAIN-CONTAINING PROTEIN 5-LIKE"/>
    <property type="match status" value="1"/>
</dbReference>
<reference evidence="1 2" key="1">
    <citation type="submission" date="2023-09" db="EMBL/GenBank/DDBJ databases">
        <authorList>
            <person name="Wang M."/>
        </authorList>
    </citation>
    <scope>NUCLEOTIDE SEQUENCE [LARGE SCALE GENOMIC DNA]</scope>
    <source>
        <strain evidence="1">GT-2023</strain>
        <tissue evidence="1">Liver</tissue>
    </source>
</reference>
<name>A0ABR3NN08_9TELE</name>
<dbReference type="Proteomes" id="UP001558613">
    <property type="component" value="Unassembled WGS sequence"/>
</dbReference>
<gene>
    <name evidence="1" type="ORF">QQF64_024958</name>
</gene>
<evidence type="ECO:0000313" key="2">
    <source>
        <dbReference type="Proteomes" id="UP001558613"/>
    </source>
</evidence>
<dbReference type="EMBL" id="JAYMGO010000003">
    <property type="protein sequence ID" value="KAL1278285.1"/>
    <property type="molecule type" value="Genomic_DNA"/>
</dbReference>
<evidence type="ECO:0000313" key="1">
    <source>
        <dbReference type="EMBL" id="KAL1278285.1"/>
    </source>
</evidence>
<evidence type="ECO:0008006" key="3">
    <source>
        <dbReference type="Google" id="ProtNLM"/>
    </source>
</evidence>
<sequence length="244" mass="27981">MGADHTAVLFHSEARSLSRGRGKVLSRVFELSDIFSKFNQLNLQLQGKDRYLPHLADQVSSLIRKLEMYGRKLKQGNTESFENLTNFSKTNNLTESTVIPCFLEHISALRGHLQKYFQDNSVQFDWVRDPFTAPTPDDLSSSEEEQLIEMTSMRLKFPSQTLSEFWLGVEREFPLIGQKAVEIPLPFATSCLCEAGFSAVASLKIKYRSRFNIEHDLRVAISKLHPRFEQICSEKQAHCSHSMY</sequence>
<keyword evidence="2" id="KW-1185">Reference proteome</keyword>
<organism evidence="1 2">
    <name type="scientific">Cirrhinus molitorella</name>
    <name type="common">mud carp</name>
    <dbReference type="NCBI Taxonomy" id="172907"/>
    <lineage>
        <taxon>Eukaryota</taxon>
        <taxon>Metazoa</taxon>
        <taxon>Chordata</taxon>
        <taxon>Craniata</taxon>
        <taxon>Vertebrata</taxon>
        <taxon>Euteleostomi</taxon>
        <taxon>Actinopterygii</taxon>
        <taxon>Neopterygii</taxon>
        <taxon>Teleostei</taxon>
        <taxon>Ostariophysi</taxon>
        <taxon>Cypriniformes</taxon>
        <taxon>Cyprinidae</taxon>
        <taxon>Labeoninae</taxon>
        <taxon>Labeonini</taxon>
        <taxon>Cirrhinus</taxon>
    </lineage>
</organism>
<comment type="caution">
    <text evidence="1">The sequence shown here is derived from an EMBL/GenBank/DDBJ whole genome shotgun (WGS) entry which is preliminary data.</text>
</comment>
<dbReference type="PANTHER" id="PTHR45913">
    <property type="entry name" value="EPM2A-INTERACTING PROTEIN 1"/>
    <property type="match status" value="1"/>
</dbReference>
<protein>
    <recommendedName>
        <fullName evidence="3">Zinc finger BED domain-containing protein 5</fullName>
    </recommendedName>
</protein>